<gene>
    <name evidence="3 4 5 6" type="primary">LOC115737093</name>
</gene>
<feature type="compositionally biased region" description="Basic and acidic residues" evidence="1">
    <location>
        <begin position="109"/>
        <end position="120"/>
    </location>
</feature>
<dbReference type="AlphaFoldDB" id="A0A8B8NRY6"/>
<evidence type="ECO:0000313" key="6">
    <source>
        <dbReference type="RefSeq" id="XP_048141361.1"/>
    </source>
</evidence>
<reference evidence="3 4" key="1">
    <citation type="submission" date="2025-04" db="UniProtKB">
        <authorList>
            <consortium name="RefSeq"/>
        </authorList>
    </citation>
    <scope>IDENTIFICATION</scope>
    <source>
        <tissue evidence="5 6">Leaf</tissue>
    </source>
</reference>
<dbReference type="RefSeq" id="XP_048141360.1">
    <property type="nucleotide sequence ID" value="XM_048285403.1"/>
</dbReference>
<dbReference type="InterPro" id="IPR012438">
    <property type="entry name" value="DUF1639"/>
</dbReference>
<evidence type="ECO:0000313" key="3">
    <source>
        <dbReference type="RefSeq" id="XP_030524928.1"/>
    </source>
</evidence>
<dbReference type="RefSeq" id="XP_030524929.1">
    <property type="nucleotide sequence ID" value="XM_030669069.1"/>
</dbReference>
<evidence type="ECO:0000256" key="1">
    <source>
        <dbReference type="SAM" id="MobiDB-lite"/>
    </source>
</evidence>
<dbReference type="RefSeq" id="XP_030524928.1">
    <property type="nucleotide sequence ID" value="XM_030669068.1"/>
</dbReference>
<feature type="compositionally biased region" description="Basic residues" evidence="1">
    <location>
        <begin position="35"/>
        <end position="46"/>
    </location>
</feature>
<feature type="region of interest" description="Disordered" evidence="1">
    <location>
        <begin position="20"/>
        <end position="143"/>
    </location>
</feature>
<dbReference type="PANTHER" id="PTHR33130:SF40">
    <property type="entry name" value="CHROMOGRANIN (DUF1639)"/>
    <property type="match status" value="1"/>
</dbReference>
<organism evidence="2 4">
    <name type="scientific">Rhodamnia argentea</name>
    <dbReference type="NCBI Taxonomy" id="178133"/>
    <lineage>
        <taxon>Eukaryota</taxon>
        <taxon>Viridiplantae</taxon>
        <taxon>Streptophyta</taxon>
        <taxon>Embryophyta</taxon>
        <taxon>Tracheophyta</taxon>
        <taxon>Spermatophyta</taxon>
        <taxon>Magnoliopsida</taxon>
        <taxon>eudicotyledons</taxon>
        <taxon>Gunneridae</taxon>
        <taxon>Pentapetalae</taxon>
        <taxon>rosids</taxon>
        <taxon>malvids</taxon>
        <taxon>Myrtales</taxon>
        <taxon>Myrtaceae</taxon>
        <taxon>Myrtoideae</taxon>
        <taxon>Myrteae</taxon>
        <taxon>Australasian group</taxon>
        <taxon>Rhodamnia</taxon>
    </lineage>
</organism>
<dbReference type="GeneID" id="115737093"/>
<evidence type="ECO:0000313" key="5">
    <source>
        <dbReference type="RefSeq" id="XP_048141360.1"/>
    </source>
</evidence>
<dbReference type="KEGG" id="rarg:115737093"/>
<dbReference type="Pfam" id="PF07797">
    <property type="entry name" value="DUF1639"/>
    <property type="match status" value="1"/>
</dbReference>
<dbReference type="PANTHER" id="PTHR33130">
    <property type="entry name" value="PUTATIVE (DUF1639)-RELATED"/>
    <property type="match status" value="1"/>
</dbReference>
<protein>
    <submittedName>
        <fullName evidence="3 4">Homeobox protein Hox-A3-like</fullName>
    </submittedName>
</protein>
<dbReference type="RefSeq" id="XP_048141361.1">
    <property type="nucleotide sequence ID" value="XM_048285404.1"/>
</dbReference>
<evidence type="ECO:0000313" key="2">
    <source>
        <dbReference type="Proteomes" id="UP000827889"/>
    </source>
</evidence>
<name>A0A8B8NRY6_9MYRT</name>
<feature type="compositionally biased region" description="Low complexity" evidence="1">
    <location>
        <begin position="71"/>
        <end position="80"/>
    </location>
</feature>
<accession>A0A8B8NRY6</accession>
<keyword evidence="2" id="KW-1185">Reference proteome</keyword>
<proteinExistence type="predicted"/>
<evidence type="ECO:0000313" key="4">
    <source>
        <dbReference type="RefSeq" id="XP_030524929.1"/>
    </source>
</evidence>
<dbReference type="Proteomes" id="UP000827889">
    <property type="component" value="Chromosome 9"/>
</dbReference>
<sequence>MATAPVKSQQPLHNFSLAGFLSWGGATSSSSSGHPHPHPHHHRNRRLPPASGDSPPPPPPPDDSDPESRPPRVGSRPSRSPSRHLAPSERLPPPEGEHRNRAAGGGASEDGKAEEAEAARRPWNLRPRRAVNPPPLSLRDGESFRDAAYGAFGGDKEDYAQQQPKSVRLRGFAEEGERKEKRRFWLSLSKEEIEEDIFVMTGSRPARRPRKRPKNEQKQLDIVFPGLWLVGLTADAYRVAEAPAKR</sequence>